<dbReference type="Gene3D" id="1.20.1540.10">
    <property type="entry name" value="Rhomboid-like"/>
    <property type="match status" value="1"/>
</dbReference>
<dbReference type="SUPFAM" id="SSF144091">
    <property type="entry name" value="Rhomboid-like"/>
    <property type="match status" value="1"/>
</dbReference>
<keyword evidence="3 7" id="KW-0812">Transmembrane</keyword>
<gene>
    <name evidence="9" type="ORF">G9U52_06855</name>
</gene>
<feature type="transmembrane region" description="Helical" evidence="7">
    <location>
        <begin position="12"/>
        <end position="32"/>
    </location>
</feature>
<sequence length="209" mass="23912">MFSRRESLKQYFSWYPVTAVIICINLLLWGLMEWYELSHSKDETFYLFGALFDLPGLTAEPWRYVTAIFLHNGFAHLLFNCFALYVFAPPLERMLGKWRYLLTYIASGIAGNICSMWLHMDYFISVGASGAIYGIYAAFLYLALFRKDIIDSQTKKMVVILIAVGFANSLIVPNIDIYAHLGGFIGGFVVLALIVLSIKRRHRRPIDEA</sequence>
<feature type="transmembrane region" description="Helical" evidence="7">
    <location>
        <begin position="100"/>
        <end position="118"/>
    </location>
</feature>
<dbReference type="GO" id="GO:0008233">
    <property type="term" value="F:peptidase activity"/>
    <property type="evidence" value="ECO:0007669"/>
    <property type="project" value="UniProtKB-KW"/>
</dbReference>
<dbReference type="InterPro" id="IPR050925">
    <property type="entry name" value="Rhomboid_protease_S54"/>
</dbReference>
<keyword evidence="9" id="KW-0645">Protease</keyword>
<dbReference type="EMBL" id="JAAOIW010000002">
    <property type="protein sequence ID" value="NHN29552.1"/>
    <property type="molecule type" value="Genomic_DNA"/>
</dbReference>
<evidence type="ECO:0000256" key="4">
    <source>
        <dbReference type="ARBA" id="ARBA00022801"/>
    </source>
</evidence>
<feature type="domain" description="Peptidase S54 rhomboid" evidence="8">
    <location>
        <begin position="60"/>
        <end position="194"/>
    </location>
</feature>
<keyword evidence="5 7" id="KW-1133">Transmembrane helix</keyword>
<dbReference type="PANTHER" id="PTHR43731:SF14">
    <property type="entry name" value="PRESENILIN-ASSOCIATED RHOMBOID-LIKE PROTEIN, MITOCHONDRIAL"/>
    <property type="match status" value="1"/>
</dbReference>
<evidence type="ECO:0000256" key="6">
    <source>
        <dbReference type="ARBA" id="ARBA00023136"/>
    </source>
</evidence>
<dbReference type="InterPro" id="IPR035952">
    <property type="entry name" value="Rhomboid-like_sf"/>
</dbReference>
<dbReference type="Proteomes" id="UP001165962">
    <property type="component" value="Unassembled WGS sequence"/>
</dbReference>
<evidence type="ECO:0000313" key="10">
    <source>
        <dbReference type="Proteomes" id="UP001165962"/>
    </source>
</evidence>
<comment type="caution">
    <text evidence="9">The sequence shown here is derived from an EMBL/GenBank/DDBJ whole genome shotgun (WGS) entry which is preliminary data.</text>
</comment>
<name>A0ABX0J085_9BACL</name>
<feature type="transmembrane region" description="Helical" evidence="7">
    <location>
        <begin position="157"/>
        <end position="175"/>
    </location>
</feature>
<keyword evidence="4" id="KW-0378">Hydrolase</keyword>
<evidence type="ECO:0000313" key="9">
    <source>
        <dbReference type="EMBL" id="NHN29552.1"/>
    </source>
</evidence>
<feature type="transmembrane region" description="Helical" evidence="7">
    <location>
        <begin position="181"/>
        <end position="198"/>
    </location>
</feature>
<feature type="transmembrane region" description="Helical" evidence="7">
    <location>
        <begin position="124"/>
        <end position="145"/>
    </location>
</feature>
<evidence type="ECO:0000259" key="8">
    <source>
        <dbReference type="Pfam" id="PF01694"/>
    </source>
</evidence>
<feature type="transmembrane region" description="Helical" evidence="7">
    <location>
        <begin position="64"/>
        <end position="88"/>
    </location>
</feature>
<reference evidence="9" key="1">
    <citation type="submission" date="2020-03" db="EMBL/GenBank/DDBJ databases">
        <title>Draft sequencing of Paenibacilllus sp. S3N08.</title>
        <authorList>
            <person name="Kim D.-U."/>
        </authorList>
    </citation>
    <scope>NUCLEOTIDE SEQUENCE</scope>
    <source>
        <strain evidence="9">S3N08</strain>
    </source>
</reference>
<dbReference type="GO" id="GO:0006508">
    <property type="term" value="P:proteolysis"/>
    <property type="evidence" value="ECO:0007669"/>
    <property type="project" value="UniProtKB-KW"/>
</dbReference>
<accession>A0ABX0J085</accession>
<keyword evidence="6 7" id="KW-0472">Membrane</keyword>
<organism evidence="9 10">
    <name type="scientific">Paenibacillus agricola</name>
    <dbReference type="NCBI Taxonomy" id="2716264"/>
    <lineage>
        <taxon>Bacteria</taxon>
        <taxon>Bacillati</taxon>
        <taxon>Bacillota</taxon>
        <taxon>Bacilli</taxon>
        <taxon>Bacillales</taxon>
        <taxon>Paenibacillaceae</taxon>
        <taxon>Paenibacillus</taxon>
    </lineage>
</organism>
<dbReference type="InterPro" id="IPR022764">
    <property type="entry name" value="Peptidase_S54_rhomboid_dom"/>
</dbReference>
<keyword evidence="10" id="KW-1185">Reference proteome</keyword>
<comment type="similarity">
    <text evidence="2">Belongs to the peptidase S54 family.</text>
</comment>
<evidence type="ECO:0000256" key="7">
    <source>
        <dbReference type="SAM" id="Phobius"/>
    </source>
</evidence>
<evidence type="ECO:0000256" key="1">
    <source>
        <dbReference type="ARBA" id="ARBA00004141"/>
    </source>
</evidence>
<dbReference type="RefSeq" id="WP_166147612.1">
    <property type="nucleotide sequence ID" value="NZ_JAAOIW010000002.1"/>
</dbReference>
<protein>
    <submittedName>
        <fullName evidence="9">Rhomboid family intramembrane serine protease</fullName>
    </submittedName>
</protein>
<comment type="subcellular location">
    <subcellularLocation>
        <location evidence="1">Membrane</location>
        <topology evidence="1">Multi-pass membrane protein</topology>
    </subcellularLocation>
</comment>
<dbReference type="Pfam" id="PF01694">
    <property type="entry name" value="Rhomboid"/>
    <property type="match status" value="1"/>
</dbReference>
<dbReference type="PANTHER" id="PTHR43731">
    <property type="entry name" value="RHOMBOID PROTEASE"/>
    <property type="match status" value="1"/>
</dbReference>
<evidence type="ECO:0000256" key="2">
    <source>
        <dbReference type="ARBA" id="ARBA00009045"/>
    </source>
</evidence>
<evidence type="ECO:0000256" key="5">
    <source>
        <dbReference type="ARBA" id="ARBA00022989"/>
    </source>
</evidence>
<proteinExistence type="inferred from homology"/>
<evidence type="ECO:0000256" key="3">
    <source>
        <dbReference type="ARBA" id="ARBA00022692"/>
    </source>
</evidence>